<accession>A0A6I4NYB9</accession>
<feature type="non-terminal residue" evidence="1">
    <location>
        <position position="377"/>
    </location>
</feature>
<evidence type="ECO:0000313" key="1">
    <source>
        <dbReference type="EMBL" id="MWB99303.1"/>
    </source>
</evidence>
<organism evidence="1 2">
    <name type="scientific">Agromyces seonyuensis</name>
    <dbReference type="NCBI Taxonomy" id="2662446"/>
    <lineage>
        <taxon>Bacteria</taxon>
        <taxon>Bacillati</taxon>
        <taxon>Actinomycetota</taxon>
        <taxon>Actinomycetes</taxon>
        <taxon>Micrococcales</taxon>
        <taxon>Microbacteriaceae</taxon>
        <taxon>Agromyces</taxon>
    </lineage>
</organism>
<keyword evidence="2" id="KW-1185">Reference proteome</keyword>
<reference evidence="1 2" key="1">
    <citation type="submission" date="2019-12" db="EMBL/GenBank/DDBJ databases">
        <authorList>
            <person name="Kim Y.S."/>
        </authorList>
    </citation>
    <scope>NUCLEOTIDE SEQUENCE [LARGE SCALE GENOMIC DNA]</scope>
    <source>
        <strain evidence="1 2">MMS17-SY077</strain>
    </source>
</reference>
<name>A0A6I4NYB9_9MICO</name>
<comment type="caution">
    <text evidence="1">The sequence shown here is derived from an EMBL/GenBank/DDBJ whole genome shotgun (WGS) entry which is preliminary data.</text>
</comment>
<dbReference type="EMBL" id="WSTA01000055">
    <property type="protein sequence ID" value="MWB99303.1"/>
    <property type="molecule type" value="Genomic_DNA"/>
</dbReference>
<dbReference type="AlphaFoldDB" id="A0A6I4NYB9"/>
<evidence type="ECO:0008006" key="3">
    <source>
        <dbReference type="Google" id="ProtNLM"/>
    </source>
</evidence>
<proteinExistence type="predicted"/>
<protein>
    <recommendedName>
        <fullName evidence="3">FtsX-like permease family protein</fullName>
    </recommendedName>
</protein>
<evidence type="ECO:0000313" key="2">
    <source>
        <dbReference type="Proteomes" id="UP000438182"/>
    </source>
</evidence>
<gene>
    <name evidence="1" type="ORF">GB864_12185</name>
</gene>
<sequence>MSPTRSFARRGVLTSIALVVLLLAGFGAAVSDLVGATPAAGLRTGIAEASGADGAARWEVFRSADPDAQSAAADRVFDALPAGLAVSRSVQTSPAPAGGAGFSVDGAAVGAVLLVDPDASAHADLVTGAWPEDAGAAPEGAVPAAVHAGAADALGLALGDEVALDGLTLVVVGTWLPSDAGDPHWAGDPLLAGGLSGERAGPFLLADEAATDALSVGVYARWTAVPTGGLDPGSAAEVRSELPRIADRLADEPGFRDGGVRESGALAGTLDRLLAEAGAVGAIAPVPLLLLAVAGAAALERLGSLLAASRRSETVLLRARGATAARIGRETAVEVLVIGIPAAVVGALCGEGLLVLAAGGAGRSWAAALAAAAVAAV</sequence>
<dbReference type="RefSeq" id="WP_202107197.1">
    <property type="nucleotide sequence ID" value="NZ_WSTA01000055.1"/>
</dbReference>
<dbReference type="Proteomes" id="UP000438182">
    <property type="component" value="Unassembled WGS sequence"/>
</dbReference>